<comment type="caution">
    <text evidence="1">The sequence shown here is derived from an EMBL/GenBank/DDBJ whole genome shotgun (WGS) entry which is preliminary data.</text>
</comment>
<organism evidence="1 2">
    <name type="scientific">Araneus ventricosus</name>
    <name type="common">Orbweaver spider</name>
    <name type="synonym">Epeira ventricosa</name>
    <dbReference type="NCBI Taxonomy" id="182803"/>
    <lineage>
        <taxon>Eukaryota</taxon>
        <taxon>Metazoa</taxon>
        <taxon>Ecdysozoa</taxon>
        <taxon>Arthropoda</taxon>
        <taxon>Chelicerata</taxon>
        <taxon>Arachnida</taxon>
        <taxon>Araneae</taxon>
        <taxon>Araneomorphae</taxon>
        <taxon>Entelegynae</taxon>
        <taxon>Araneoidea</taxon>
        <taxon>Araneidae</taxon>
        <taxon>Araneus</taxon>
    </lineage>
</organism>
<evidence type="ECO:0000313" key="1">
    <source>
        <dbReference type="EMBL" id="GBN42111.1"/>
    </source>
</evidence>
<gene>
    <name evidence="1" type="ORF">AVEN_169288_1</name>
</gene>
<accession>A0A4Y2NRZ9</accession>
<dbReference type="Proteomes" id="UP000499080">
    <property type="component" value="Unassembled WGS sequence"/>
</dbReference>
<sequence length="104" mass="11744">MFATGHDPFASCLSCFNLTSTDTCVCGELGSFCVMPIPARLLPHFISENQHWNMKLLGEREFWLTTCLERKSDYSGDSFASMKCSSAETSKCCCHFLKLNDYLH</sequence>
<evidence type="ECO:0000313" key="2">
    <source>
        <dbReference type="Proteomes" id="UP000499080"/>
    </source>
</evidence>
<proteinExistence type="predicted"/>
<protein>
    <submittedName>
        <fullName evidence="1">Uncharacterized protein</fullName>
    </submittedName>
</protein>
<reference evidence="1 2" key="1">
    <citation type="journal article" date="2019" name="Sci. Rep.">
        <title>Orb-weaving spider Araneus ventricosus genome elucidates the spidroin gene catalogue.</title>
        <authorList>
            <person name="Kono N."/>
            <person name="Nakamura H."/>
            <person name="Ohtoshi R."/>
            <person name="Moran D.A.P."/>
            <person name="Shinohara A."/>
            <person name="Yoshida Y."/>
            <person name="Fujiwara M."/>
            <person name="Mori M."/>
            <person name="Tomita M."/>
            <person name="Arakawa K."/>
        </authorList>
    </citation>
    <scope>NUCLEOTIDE SEQUENCE [LARGE SCALE GENOMIC DNA]</scope>
</reference>
<dbReference type="AlphaFoldDB" id="A0A4Y2NRZ9"/>
<name>A0A4Y2NRZ9_ARAVE</name>
<keyword evidence="2" id="KW-1185">Reference proteome</keyword>
<dbReference type="EMBL" id="BGPR01009763">
    <property type="protein sequence ID" value="GBN42111.1"/>
    <property type="molecule type" value="Genomic_DNA"/>
</dbReference>